<keyword evidence="1" id="KW-1133">Transmembrane helix</keyword>
<keyword evidence="1" id="KW-0812">Transmembrane</keyword>
<sequence>MRRFLRAALLAAWAFAPAPLAGETLEDRLAQAIPARMAADGVPGVVVALLREGRPVWTRAFGLADPATGRGMTEDALFRVESISKPVTAWGVMKLAEAGRIDLDAPVTGDLAGWTPPAVTAPFTARQLLSNTAGIGLGDYAARYPPEAPRPDPAAQLAREFAVIAEPGARFSYSDTGFNLLELFVEAVTGEEFADWMAREVLRPLGMPRASYDWTGAAMPVGHDLRGHPVAAYVYPGRASGGLHATAADLARFAAAGMGAPQPVLAPESVAALHRPVARVPGLYGMAAEGYALGHFTETLSDGRTALWHGGQGYGWMSHLHMVPASGDAIVILANSQRAWPLFAVVLRAWSESLGVAPVGMARVLWAERVALGAIVALIALAAVALWRARRPVSPASRAAAGVLAAGLVAAPLWAVGQDYLFVFSILPRLSAWLGAAMLVAGLALWFDALLPRKGS</sequence>
<keyword evidence="1" id="KW-0472">Membrane</keyword>
<feature type="signal peptide" evidence="2">
    <location>
        <begin position="1"/>
        <end position="21"/>
    </location>
</feature>
<name>A0A365U6C2_9RHOB</name>
<proteinExistence type="predicted"/>
<feature type="transmembrane region" description="Helical" evidence="1">
    <location>
        <begin position="370"/>
        <end position="387"/>
    </location>
</feature>
<feature type="transmembrane region" description="Helical" evidence="1">
    <location>
        <begin position="399"/>
        <end position="418"/>
    </location>
</feature>
<dbReference type="PANTHER" id="PTHR43283">
    <property type="entry name" value="BETA-LACTAMASE-RELATED"/>
    <property type="match status" value="1"/>
</dbReference>
<feature type="domain" description="Beta-lactamase-related" evidence="3">
    <location>
        <begin position="29"/>
        <end position="338"/>
    </location>
</feature>
<dbReference type="InterPro" id="IPR001466">
    <property type="entry name" value="Beta-lactam-related"/>
</dbReference>
<keyword evidence="2" id="KW-0732">Signal</keyword>
<evidence type="ECO:0000256" key="2">
    <source>
        <dbReference type="SAM" id="SignalP"/>
    </source>
</evidence>
<dbReference type="InterPro" id="IPR012338">
    <property type="entry name" value="Beta-lactam/transpept-like"/>
</dbReference>
<dbReference type="Pfam" id="PF00144">
    <property type="entry name" value="Beta-lactamase"/>
    <property type="match status" value="1"/>
</dbReference>
<accession>A0A365U6C2</accession>
<evidence type="ECO:0000259" key="3">
    <source>
        <dbReference type="Pfam" id="PF00144"/>
    </source>
</evidence>
<keyword evidence="4" id="KW-0378">Hydrolase</keyword>
<dbReference type="InterPro" id="IPR050789">
    <property type="entry name" value="Diverse_Enzym_Activities"/>
</dbReference>
<protein>
    <submittedName>
        <fullName evidence="4">Serine hydrolase</fullName>
    </submittedName>
</protein>
<dbReference type="PANTHER" id="PTHR43283:SF18">
    <property type="match status" value="1"/>
</dbReference>
<dbReference type="EMBL" id="QNTQ01000014">
    <property type="protein sequence ID" value="RBI83798.1"/>
    <property type="molecule type" value="Genomic_DNA"/>
</dbReference>
<feature type="chain" id="PRO_5016901077" evidence="2">
    <location>
        <begin position="22"/>
        <end position="456"/>
    </location>
</feature>
<evidence type="ECO:0000256" key="1">
    <source>
        <dbReference type="SAM" id="Phobius"/>
    </source>
</evidence>
<gene>
    <name evidence="4" type="ORF">DRV85_14185</name>
</gene>
<evidence type="ECO:0000313" key="5">
    <source>
        <dbReference type="Proteomes" id="UP000253370"/>
    </source>
</evidence>
<dbReference type="SUPFAM" id="SSF56601">
    <property type="entry name" value="beta-lactamase/transpeptidase-like"/>
    <property type="match status" value="1"/>
</dbReference>
<evidence type="ECO:0000313" key="4">
    <source>
        <dbReference type="EMBL" id="RBI83798.1"/>
    </source>
</evidence>
<feature type="transmembrane region" description="Helical" evidence="1">
    <location>
        <begin position="430"/>
        <end position="451"/>
    </location>
</feature>
<dbReference type="GO" id="GO:0016787">
    <property type="term" value="F:hydrolase activity"/>
    <property type="evidence" value="ECO:0007669"/>
    <property type="project" value="UniProtKB-KW"/>
</dbReference>
<dbReference type="Gene3D" id="3.40.710.10">
    <property type="entry name" value="DD-peptidase/beta-lactamase superfamily"/>
    <property type="match status" value="1"/>
</dbReference>
<dbReference type="AlphaFoldDB" id="A0A365U6C2"/>
<comment type="caution">
    <text evidence="4">The sequence shown here is derived from an EMBL/GenBank/DDBJ whole genome shotgun (WGS) entry which is preliminary data.</text>
</comment>
<reference evidence="4 5" key="1">
    <citation type="submission" date="2018-07" db="EMBL/GenBank/DDBJ databases">
        <title>Rhodosalinus sp. strain E84T genomic sequence and assembly.</title>
        <authorList>
            <person name="Liu Z.-W."/>
            <person name="Lu D.-C."/>
        </authorList>
    </citation>
    <scope>NUCLEOTIDE SEQUENCE [LARGE SCALE GENOMIC DNA]</scope>
    <source>
        <strain evidence="4 5">E84</strain>
    </source>
</reference>
<keyword evidence="5" id="KW-1185">Reference proteome</keyword>
<dbReference type="Proteomes" id="UP000253370">
    <property type="component" value="Unassembled WGS sequence"/>
</dbReference>
<organism evidence="4 5">
    <name type="scientific">Rhodosalinus halophilus</name>
    <dbReference type="NCBI Taxonomy" id="2259333"/>
    <lineage>
        <taxon>Bacteria</taxon>
        <taxon>Pseudomonadati</taxon>
        <taxon>Pseudomonadota</taxon>
        <taxon>Alphaproteobacteria</taxon>
        <taxon>Rhodobacterales</taxon>
        <taxon>Paracoccaceae</taxon>
        <taxon>Rhodosalinus</taxon>
    </lineage>
</organism>